<name>A0ABX5EQQ4_9BACL</name>
<dbReference type="InterPro" id="IPR029047">
    <property type="entry name" value="HSP70_peptide-bd_sf"/>
</dbReference>
<dbReference type="Gene3D" id="2.60.34.10">
    <property type="entry name" value="Substrate Binding Domain Of DNAk, Chain A, domain 1"/>
    <property type="match status" value="1"/>
</dbReference>
<dbReference type="Proteomes" id="UP000238836">
    <property type="component" value="Unassembled WGS sequence"/>
</dbReference>
<reference evidence="1 2" key="1">
    <citation type="submission" date="2018-03" db="EMBL/GenBank/DDBJ databases">
        <title>Genomic Encyclopedia of Archaeal and Bacterial Type Strains, Phase II (KMG-II): from individual species to whole genera.</title>
        <authorList>
            <person name="Goeker M."/>
        </authorList>
    </citation>
    <scope>NUCLEOTIDE SEQUENCE [LARGE SCALE GENOMIC DNA]</scope>
    <source>
        <strain evidence="1 2">RHA1</strain>
    </source>
</reference>
<dbReference type="RefSeq" id="WP_245888351.1">
    <property type="nucleotide sequence ID" value="NZ_PVTZ01000009.1"/>
</dbReference>
<evidence type="ECO:0008006" key="3">
    <source>
        <dbReference type="Google" id="ProtNLM"/>
    </source>
</evidence>
<sequence length="67" mass="7401">MIDLPAYPKGAPLEVIFEYDSDGIIHISVIDSTAGTLLGELNIERTSNLTEDEVRAKQRRVEKMAIG</sequence>
<proteinExistence type="predicted"/>
<accession>A0ABX5EQQ4</accession>
<comment type="caution">
    <text evidence="1">The sequence shown here is derived from an EMBL/GenBank/DDBJ whole genome shotgun (WGS) entry which is preliminary data.</text>
</comment>
<organism evidence="1 2">
    <name type="scientific">Laceyella sediminis</name>
    <dbReference type="NCBI Taxonomy" id="573074"/>
    <lineage>
        <taxon>Bacteria</taxon>
        <taxon>Bacillati</taxon>
        <taxon>Bacillota</taxon>
        <taxon>Bacilli</taxon>
        <taxon>Bacillales</taxon>
        <taxon>Thermoactinomycetaceae</taxon>
        <taxon>Laceyella</taxon>
    </lineage>
</organism>
<dbReference type="SUPFAM" id="SSF100920">
    <property type="entry name" value="Heat shock protein 70kD (HSP70), peptide-binding domain"/>
    <property type="match status" value="1"/>
</dbReference>
<dbReference type="EMBL" id="PVTZ01000009">
    <property type="protein sequence ID" value="PRZ13256.1"/>
    <property type="molecule type" value="Genomic_DNA"/>
</dbReference>
<gene>
    <name evidence="1" type="ORF">CLV36_10965</name>
</gene>
<protein>
    <recommendedName>
        <fullName evidence="3">DUF2283 domain-containing protein</fullName>
    </recommendedName>
</protein>
<evidence type="ECO:0000313" key="1">
    <source>
        <dbReference type="EMBL" id="PRZ13256.1"/>
    </source>
</evidence>
<evidence type="ECO:0000313" key="2">
    <source>
        <dbReference type="Proteomes" id="UP000238836"/>
    </source>
</evidence>
<keyword evidence="2" id="KW-1185">Reference proteome</keyword>